<dbReference type="Gene3D" id="3.40.630.30">
    <property type="match status" value="1"/>
</dbReference>
<keyword evidence="2" id="KW-0808">Transferase</keyword>
<dbReference type="EMBL" id="KB311853">
    <property type="protein sequence ID" value="ELT88464.1"/>
    <property type="molecule type" value="Genomic_DNA"/>
</dbReference>
<comment type="similarity">
    <text evidence="8">Belongs to the camello family.</text>
</comment>
<dbReference type="OrthoDB" id="41532at2759"/>
<evidence type="ECO:0000256" key="4">
    <source>
        <dbReference type="ARBA" id="ARBA00022989"/>
    </source>
</evidence>
<comment type="subcellular location">
    <subcellularLocation>
        <location evidence="1">Membrane</location>
    </subcellularLocation>
</comment>
<dbReference type="GO" id="GO:0016020">
    <property type="term" value="C:membrane"/>
    <property type="evidence" value="ECO:0007669"/>
    <property type="project" value="UniProtKB-SubCell"/>
</dbReference>
<evidence type="ECO:0000256" key="2">
    <source>
        <dbReference type="ARBA" id="ARBA00022679"/>
    </source>
</evidence>
<dbReference type="InterPro" id="IPR050769">
    <property type="entry name" value="NAT_camello-type"/>
</dbReference>
<protein>
    <recommendedName>
        <fullName evidence="9">Probable N-acetyltransferase 14</fullName>
    </recommendedName>
</protein>
<dbReference type="PROSITE" id="PS51186">
    <property type="entry name" value="GNAT"/>
    <property type="match status" value="1"/>
</dbReference>
<dbReference type="Pfam" id="PF00583">
    <property type="entry name" value="Acetyltransf_1"/>
    <property type="match status" value="1"/>
</dbReference>
<evidence type="ECO:0000256" key="9">
    <source>
        <dbReference type="ARBA" id="ARBA00040241"/>
    </source>
</evidence>
<dbReference type="OMA" id="FVIYMFN"/>
<keyword evidence="5 10" id="KW-0472">Membrane</keyword>
<gene>
    <name evidence="12" type="ORF">CAPTEDRAFT_172497</name>
</gene>
<dbReference type="EnsemblMetazoa" id="CapteT172497">
    <property type="protein sequence ID" value="CapteP172497"/>
    <property type="gene ID" value="CapteG172497"/>
</dbReference>
<evidence type="ECO:0000313" key="12">
    <source>
        <dbReference type="EMBL" id="ELT88464.1"/>
    </source>
</evidence>
<dbReference type="EMBL" id="AMQN01015387">
    <property type="status" value="NOT_ANNOTATED_CDS"/>
    <property type="molecule type" value="Genomic_DNA"/>
</dbReference>
<feature type="transmembrane region" description="Helical" evidence="10">
    <location>
        <begin position="40"/>
        <end position="61"/>
    </location>
</feature>
<reference evidence="12 14" key="2">
    <citation type="journal article" date="2013" name="Nature">
        <title>Insights into bilaterian evolution from three spiralian genomes.</title>
        <authorList>
            <person name="Simakov O."/>
            <person name="Marletaz F."/>
            <person name="Cho S.J."/>
            <person name="Edsinger-Gonzales E."/>
            <person name="Havlak P."/>
            <person name="Hellsten U."/>
            <person name="Kuo D.H."/>
            <person name="Larsson T."/>
            <person name="Lv J."/>
            <person name="Arendt D."/>
            <person name="Savage R."/>
            <person name="Osoegawa K."/>
            <person name="de Jong P."/>
            <person name="Grimwood J."/>
            <person name="Chapman J.A."/>
            <person name="Shapiro H."/>
            <person name="Aerts A."/>
            <person name="Otillar R.P."/>
            <person name="Terry A.Y."/>
            <person name="Boore J.L."/>
            <person name="Grigoriev I.V."/>
            <person name="Lindberg D.R."/>
            <person name="Seaver E.C."/>
            <person name="Weisblat D.A."/>
            <person name="Putnam N.H."/>
            <person name="Rokhsar D.S."/>
        </authorList>
    </citation>
    <scope>NUCLEOTIDE SEQUENCE</scope>
    <source>
        <strain evidence="12 14">I ESC-2004</strain>
    </source>
</reference>
<keyword evidence="14" id="KW-1185">Reference proteome</keyword>
<evidence type="ECO:0000256" key="6">
    <source>
        <dbReference type="ARBA" id="ARBA00023315"/>
    </source>
</evidence>
<dbReference type="PANTHER" id="PTHR13947:SF51">
    <property type="entry name" value="N-ACETYLTRANSFERASE 14-RELATED"/>
    <property type="match status" value="1"/>
</dbReference>
<dbReference type="HOGENOM" id="CLU_1251710_0_0_1"/>
<evidence type="ECO:0000313" key="13">
    <source>
        <dbReference type="EnsemblMetazoa" id="CapteP172497"/>
    </source>
</evidence>
<dbReference type="STRING" id="283909.R7T583"/>
<organism evidence="12">
    <name type="scientific">Capitella teleta</name>
    <name type="common">Polychaete worm</name>
    <dbReference type="NCBI Taxonomy" id="283909"/>
    <lineage>
        <taxon>Eukaryota</taxon>
        <taxon>Metazoa</taxon>
        <taxon>Spiralia</taxon>
        <taxon>Lophotrochozoa</taxon>
        <taxon>Annelida</taxon>
        <taxon>Polychaeta</taxon>
        <taxon>Sedentaria</taxon>
        <taxon>Scolecida</taxon>
        <taxon>Capitellidae</taxon>
        <taxon>Capitella</taxon>
    </lineage>
</organism>
<evidence type="ECO:0000256" key="1">
    <source>
        <dbReference type="ARBA" id="ARBA00004370"/>
    </source>
</evidence>
<dbReference type="GO" id="GO:0008080">
    <property type="term" value="F:N-acetyltransferase activity"/>
    <property type="evidence" value="ECO:0007669"/>
    <property type="project" value="InterPro"/>
</dbReference>
<dbReference type="InterPro" id="IPR016181">
    <property type="entry name" value="Acyl_CoA_acyltransferase"/>
</dbReference>
<sequence>MEREKCCERMTSVTFRLLRKADEPELKTLLKEQLFDVPSYMLALLNNTMCHVVWAAVGLLCGFASHSVLFGLSALFLTPFLVFAVLSVGFKLSIDKYLNDIQTGVYDYWTTENRALWVAVYGGHIVGSTAICKKDDRSAEIQRVVTDVRMRGKGIARRLLRMASKGAKDMGVRTLTLHTSHPLKAAITLYRSEGFQQISETKVFGGLLTVFGFTKQIDDFG</sequence>
<evidence type="ECO:0000256" key="8">
    <source>
        <dbReference type="ARBA" id="ARBA00038470"/>
    </source>
</evidence>
<keyword evidence="6" id="KW-0012">Acyltransferase</keyword>
<dbReference type="CDD" id="cd04301">
    <property type="entry name" value="NAT_SF"/>
    <property type="match status" value="1"/>
</dbReference>
<keyword evidence="4 10" id="KW-1133">Transmembrane helix</keyword>
<evidence type="ECO:0000256" key="10">
    <source>
        <dbReference type="SAM" id="Phobius"/>
    </source>
</evidence>
<dbReference type="Proteomes" id="UP000014760">
    <property type="component" value="Unassembled WGS sequence"/>
</dbReference>
<dbReference type="PANTHER" id="PTHR13947">
    <property type="entry name" value="GNAT FAMILY N-ACETYLTRANSFERASE"/>
    <property type="match status" value="1"/>
</dbReference>
<feature type="transmembrane region" description="Helical" evidence="10">
    <location>
        <begin position="68"/>
        <end position="94"/>
    </location>
</feature>
<evidence type="ECO:0000256" key="7">
    <source>
        <dbReference type="ARBA" id="ARBA00037582"/>
    </source>
</evidence>
<keyword evidence="3 10" id="KW-0812">Transmembrane</keyword>
<accession>R7T583</accession>
<proteinExistence type="inferred from homology"/>
<reference evidence="13" key="3">
    <citation type="submission" date="2015-06" db="UniProtKB">
        <authorList>
            <consortium name="EnsemblMetazoa"/>
        </authorList>
    </citation>
    <scope>IDENTIFICATION</scope>
</reference>
<evidence type="ECO:0000259" key="11">
    <source>
        <dbReference type="PROSITE" id="PS51186"/>
    </source>
</evidence>
<reference evidence="14" key="1">
    <citation type="submission" date="2012-12" db="EMBL/GenBank/DDBJ databases">
        <authorList>
            <person name="Hellsten U."/>
            <person name="Grimwood J."/>
            <person name="Chapman J.A."/>
            <person name="Shapiro H."/>
            <person name="Aerts A."/>
            <person name="Otillar R.P."/>
            <person name="Terry A.Y."/>
            <person name="Boore J.L."/>
            <person name="Simakov O."/>
            <person name="Marletaz F."/>
            <person name="Cho S.-J."/>
            <person name="Edsinger-Gonzales E."/>
            <person name="Havlak P."/>
            <person name="Kuo D.-H."/>
            <person name="Larsson T."/>
            <person name="Lv J."/>
            <person name="Arendt D."/>
            <person name="Savage R."/>
            <person name="Osoegawa K."/>
            <person name="de Jong P."/>
            <person name="Lindberg D.R."/>
            <person name="Seaver E.C."/>
            <person name="Weisblat D.A."/>
            <person name="Putnam N.H."/>
            <person name="Grigoriev I.V."/>
            <person name="Rokhsar D.S."/>
        </authorList>
    </citation>
    <scope>NUCLEOTIDE SEQUENCE</scope>
    <source>
        <strain evidence="14">I ESC-2004</strain>
    </source>
</reference>
<evidence type="ECO:0000313" key="14">
    <source>
        <dbReference type="Proteomes" id="UP000014760"/>
    </source>
</evidence>
<name>R7T583_CAPTE</name>
<comment type="function">
    <text evidence="7">Probable acetyltransferase.</text>
</comment>
<dbReference type="AlphaFoldDB" id="R7T583"/>
<dbReference type="SUPFAM" id="SSF55729">
    <property type="entry name" value="Acyl-CoA N-acyltransferases (Nat)"/>
    <property type="match status" value="1"/>
</dbReference>
<dbReference type="InterPro" id="IPR000182">
    <property type="entry name" value="GNAT_dom"/>
</dbReference>
<evidence type="ECO:0000256" key="3">
    <source>
        <dbReference type="ARBA" id="ARBA00022692"/>
    </source>
</evidence>
<evidence type="ECO:0000256" key="5">
    <source>
        <dbReference type="ARBA" id="ARBA00023136"/>
    </source>
</evidence>
<feature type="domain" description="N-acetyltransferase" evidence="11">
    <location>
        <begin position="78"/>
        <end position="218"/>
    </location>
</feature>